<protein>
    <submittedName>
        <fullName evidence="2">SDR family oxidoreductase</fullName>
    </submittedName>
</protein>
<reference evidence="2 3" key="1">
    <citation type="journal article" date="2019" name="Nat. Med.">
        <title>A library of human gut bacterial isolates paired with longitudinal multiomics data enables mechanistic microbiome research.</title>
        <authorList>
            <person name="Poyet M."/>
            <person name="Groussin M."/>
            <person name="Gibbons S.M."/>
            <person name="Avila-Pacheco J."/>
            <person name="Jiang X."/>
            <person name="Kearney S.M."/>
            <person name="Perrotta A.R."/>
            <person name="Berdy B."/>
            <person name="Zhao S."/>
            <person name="Lieberman T.D."/>
            <person name="Swanson P.K."/>
            <person name="Smith M."/>
            <person name="Roesemann S."/>
            <person name="Alexander J.E."/>
            <person name="Rich S.A."/>
            <person name="Livny J."/>
            <person name="Vlamakis H."/>
            <person name="Clish C."/>
            <person name="Bullock K."/>
            <person name="Deik A."/>
            <person name="Scott J."/>
            <person name="Pierce K.A."/>
            <person name="Xavier R.J."/>
            <person name="Alm E.J."/>
        </authorList>
    </citation>
    <scope>NUCLEOTIDE SEQUENCE [LARGE SCALE GENOMIC DNA]</scope>
    <source>
        <strain evidence="2 3">BIOML-A1</strain>
    </source>
</reference>
<dbReference type="EMBL" id="VWAQ01000013">
    <property type="protein sequence ID" value="KAA5206705.1"/>
    <property type="molecule type" value="Genomic_DNA"/>
</dbReference>
<dbReference type="FunFam" id="3.40.50.720:FF:000084">
    <property type="entry name" value="Short-chain dehydrogenase reductase"/>
    <property type="match status" value="1"/>
</dbReference>
<dbReference type="Proteomes" id="UP000429838">
    <property type="component" value="Unassembled WGS sequence"/>
</dbReference>
<evidence type="ECO:0000313" key="3">
    <source>
        <dbReference type="Proteomes" id="UP000429838"/>
    </source>
</evidence>
<comment type="caution">
    <text evidence="2">The sequence shown here is derived from an EMBL/GenBank/DDBJ whole genome shotgun (WGS) entry which is preliminary data.</text>
</comment>
<sequence>MYPSLNHKTALVTGAGTGIGRAIARRLADEGVNVLIVGRTETTLVETAAYSDKISYLAIDLESEDGIRTIIRTVGERYGRLNILVNNAGWAPVTPFTEMKIEEYDKVFAINVRAVVMLTQACLSMIKAAKGNILNVTTTMTTNPIATMANYAASKAAVYTMTRAWAKELAKDGVRVNSLGVGPIETPIYGKTELSDEAAKAHKDMVTKSVPLGRMGQPEEVAAVVAFLTSDEASFVTGADYKVDGGVGA</sequence>
<dbReference type="PRINTS" id="PR00081">
    <property type="entry name" value="GDHRDH"/>
</dbReference>
<accession>A0A5M5X4X9</accession>
<evidence type="ECO:0000313" key="2">
    <source>
        <dbReference type="EMBL" id="KAA5206705.1"/>
    </source>
</evidence>
<evidence type="ECO:0000256" key="1">
    <source>
        <dbReference type="ARBA" id="ARBA00006484"/>
    </source>
</evidence>
<dbReference type="AlphaFoldDB" id="A0A5M5X4X9"/>
<name>A0A5M5X4X9_BACFG</name>
<dbReference type="InterPro" id="IPR002347">
    <property type="entry name" value="SDR_fam"/>
</dbReference>
<organism evidence="2 3">
    <name type="scientific">Bacteroides fragilis</name>
    <dbReference type="NCBI Taxonomy" id="817"/>
    <lineage>
        <taxon>Bacteria</taxon>
        <taxon>Pseudomonadati</taxon>
        <taxon>Bacteroidota</taxon>
        <taxon>Bacteroidia</taxon>
        <taxon>Bacteroidales</taxon>
        <taxon>Bacteroidaceae</taxon>
        <taxon>Bacteroides</taxon>
    </lineage>
</organism>
<dbReference type="InterPro" id="IPR036291">
    <property type="entry name" value="NAD(P)-bd_dom_sf"/>
</dbReference>
<dbReference type="NCBIfam" id="NF005559">
    <property type="entry name" value="PRK07231.1"/>
    <property type="match status" value="1"/>
</dbReference>
<dbReference type="SUPFAM" id="SSF51735">
    <property type="entry name" value="NAD(P)-binding Rossmann-fold domains"/>
    <property type="match status" value="1"/>
</dbReference>
<dbReference type="PANTHER" id="PTHR43975:SF2">
    <property type="entry name" value="EG:BACR7A4.14 PROTEIN-RELATED"/>
    <property type="match status" value="1"/>
</dbReference>
<dbReference type="Pfam" id="PF13561">
    <property type="entry name" value="adh_short_C2"/>
    <property type="match status" value="1"/>
</dbReference>
<gene>
    <name evidence="2" type="ORF">F2Z25_15745</name>
</gene>
<dbReference type="PRINTS" id="PR00080">
    <property type="entry name" value="SDRFAMILY"/>
</dbReference>
<proteinExistence type="inferred from homology"/>
<dbReference type="PANTHER" id="PTHR43975">
    <property type="entry name" value="ZGC:101858"/>
    <property type="match status" value="1"/>
</dbReference>
<dbReference type="CDD" id="cd05233">
    <property type="entry name" value="SDR_c"/>
    <property type="match status" value="1"/>
</dbReference>
<dbReference type="Gene3D" id="3.40.50.720">
    <property type="entry name" value="NAD(P)-binding Rossmann-like Domain"/>
    <property type="match status" value="1"/>
</dbReference>
<comment type="similarity">
    <text evidence="1">Belongs to the short-chain dehydrogenases/reductases (SDR) family.</text>
</comment>